<gene>
    <name evidence="1" type="ORF">EPV75_05885</name>
</gene>
<reference evidence="1 2" key="1">
    <citation type="journal article" date="2018" name="Environ. Microbiol.">
        <title>Genomes of ubiquitous marine and hypersaline Hydrogenovibrio, Thiomicrorhabdus and Thiomicrospira spp. encode a diversity of mechanisms to sustain chemolithoautotrophy in heterogeneous environments.</title>
        <authorList>
            <person name="Scott K.M."/>
            <person name="Williams J."/>
            <person name="Porter C.M.B."/>
            <person name="Russel S."/>
            <person name="Harmer T.L."/>
            <person name="Paul J.H."/>
            <person name="Antonen K.M."/>
            <person name="Bridges M.K."/>
            <person name="Camper G.J."/>
            <person name="Campla C.K."/>
            <person name="Casella L.G."/>
            <person name="Chase E."/>
            <person name="Conrad J.W."/>
            <person name="Cruz M.C."/>
            <person name="Dunlap D.S."/>
            <person name="Duran L."/>
            <person name="Fahsbender E.M."/>
            <person name="Goldsmith D.B."/>
            <person name="Keeley R.F."/>
            <person name="Kondoff M.R."/>
            <person name="Kussy B.I."/>
            <person name="Lane M.K."/>
            <person name="Lawler S."/>
            <person name="Leigh B.A."/>
            <person name="Lewis C."/>
            <person name="Lostal L.M."/>
            <person name="Marking D."/>
            <person name="Mancera P.A."/>
            <person name="McClenthan E.C."/>
            <person name="McIntyre E.A."/>
            <person name="Mine J.A."/>
            <person name="Modi S."/>
            <person name="Moore B.D."/>
            <person name="Morgan W.A."/>
            <person name="Nelson K.M."/>
            <person name="Nguyen K.N."/>
            <person name="Ogburn N."/>
            <person name="Parrino D.G."/>
            <person name="Pedapudi A.D."/>
            <person name="Pelham R.P."/>
            <person name="Preece A.M."/>
            <person name="Rampersad E.A."/>
            <person name="Richardson J.C."/>
            <person name="Rodgers C.M."/>
            <person name="Schaffer B.L."/>
            <person name="Sheridan N.E."/>
            <person name="Solone M.R."/>
            <person name="Staley Z.R."/>
            <person name="Tabuchi M."/>
            <person name="Waide R.J."/>
            <person name="Wanjugi P.W."/>
            <person name="Young S."/>
            <person name="Clum A."/>
            <person name="Daum C."/>
            <person name="Huntemann M."/>
            <person name="Ivanova N."/>
            <person name="Kyrpides N."/>
            <person name="Mikhailova N."/>
            <person name="Palaniappan K."/>
            <person name="Pillay M."/>
            <person name="Reddy T.B.K."/>
            <person name="Shapiro N."/>
            <person name="Stamatis D."/>
            <person name="Varghese N."/>
            <person name="Woyke T."/>
            <person name="Boden R."/>
            <person name="Freyermuth S.K."/>
            <person name="Kerfeld C.A."/>
        </authorList>
    </citation>
    <scope>NUCLEOTIDE SEQUENCE [LARGE SCALE GENOMIC DNA]</scope>
    <source>
        <strain evidence="1 2">JR-2</strain>
    </source>
</reference>
<organism evidence="1 2">
    <name type="scientific">Hydrogenovibrio thermophilus</name>
    <dbReference type="NCBI Taxonomy" id="265883"/>
    <lineage>
        <taxon>Bacteria</taxon>
        <taxon>Pseudomonadati</taxon>
        <taxon>Pseudomonadota</taxon>
        <taxon>Gammaproteobacteria</taxon>
        <taxon>Thiotrichales</taxon>
        <taxon>Piscirickettsiaceae</taxon>
        <taxon>Hydrogenovibrio</taxon>
    </lineage>
</organism>
<name>A0A410H2S8_9GAMM</name>
<protein>
    <submittedName>
        <fullName evidence="1">Uncharacterized protein</fullName>
    </submittedName>
</protein>
<dbReference type="RefSeq" id="WP_029937909.1">
    <property type="nucleotide sequence ID" value="NZ_CP035033.1"/>
</dbReference>
<accession>A0A410H2S8</accession>
<dbReference type="KEGG" id="htr:EPV75_05885"/>
<dbReference type="EMBL" id="CP035033">
    <property type="protein sequence ID" value="QAB15229.1"/>
    <property type="molecule type" value="Genomic_DNA"/>
</dbReference>
<sequence length="93" mass="11114">MNKTKLRFALKYWRLAFHLIFKTRHFGVNNLWWAQQPSAIGWRWYQQAWGILTVMPIVRNYQSLKVRSCLGWIPQADCEALGYQKEIASKVRT</sequence>
<evidence type="ECO:0000313" key="1">
    <source>
        <dbReference type="EMBL" id="QAB15229.1"/>
    </source>
</evidence>
<proteinExistence type="predicted"/>
<dbReference type="Proteomes" id="UP000285478">
    <property type="component" value="Chromosome"/>
</dbReference>
<keyword evidence="2" id="KW-1185">Reference proteome</keyword>
<dbReference type="AlphaFoldDB" id="A0A410H2S8"/>
<evidence type="ECO:0000313" key="2">
    <source>
        <dbReference type="Proteomes" id="UP000285478"/>
    </source>
</evidence>